<reference evidence="2 3" key="1">
    <citation type="submission" date="2021-07" db="EMBL/GenBank/DDBJ databases">
        <title>complete genome sequencing of Tessaracoccus sp.J1M15.</title>
        <authorList>
            <person name="Bae J.-W."/>
            <person name="Kim D.-y."/>
        </authorList>
    </citation>
    <scope>NUCLEOTIDE SEQUENCE [LARGE SCALE GENOMIC DNA]</scope>
    <source>
        <strain evidence="2 3">J1M15</strain>
    </source>
</reference>
<keyword evidence="3" id="KW-1185">Reference proteome</keyword>
<evidence type="ECO:0000313" key="2">
    <source>
        <dbReference type="EMBL" id="QXT61639.1"/>
    </source>
</evidence>
<sequence length="137" mass="14909">MKQWLLACLSALFVAAFALFAVASWQLWWTPRTVYSCDGLPSGASTPMAAAQEFTDALVSSDPAAMCAVLVDKQTDAQLEELAAEVREQLGAPSSADQVQMRLGDEDGSRSTLTLEGPGGTVEMSVFFFYNWYRVEL</sequence>
<feature type="region of interest" description="Disordered" evidence="1">
    <location>
        <begin position="91"/>
        <end position="110"/>
    </location>
</feature>
<proteinExistence type="predicted"/>
<accession>A0ABX8SFK1</accession>
<protein>
    <submittedName>
        <fullName evidence="2">Uncharacterized protein</fullName>
    </submittedName>
</protein>
<dbReference type="RefSeq" id="WP_219079762.1">
    <property type="nucleotide sequence ID" value="NZ_CP079216.1"/>
</dbReference>
<organism evidence="2 3">
    <name type="scientific">Tessaracoccus palaemonis</name>
    <dbReference type="NCBI Taxonomy" id="2829499"/>
    <lineage>
        <taxon>Bacteria</taxon>
        <taxon>Bacillati</taxon>
        <taxon>Actinomycetota</taxon>
        <taxon>Actinomycetes</taxon>
        <taxon>Propionibacteriales</taxon>
        <taxon>Propionibacteriaceae</taxon>
        <taxon>Tessaracoccus</taxon>
    </lineage>
</organism>
<evidence type="ECO:0000313" key="3">
    <source>
        <dbReference type="Proteomes" id="UP000824504"/>
    </source>
</evidence>
<evidence type="ECO:0000256" key="1">
    <source>
        <dbReference type="SAM" id="MobiDB-lite"/>
    </source>
</evidence>
<gene>
    <name evidence="2" type="ORF">KDB89_07400</name>
</gene>
<name>A0ABX8SFK1_9ACTN</name>
<dbReference type="EMBL" id="CP079216">
    <property type="protein sequence ID" value="QXT61639.1"/>
    <property type="molecule type" value="Genomic_DNA"/>
</dbReference>
<dbReference type="Proteomes" id="UP000824504">
    <property type="component" value="Chromosome"/>
</dbReference>